<evidence type="ECO:0000313" key="2">
    <source>
        <dbReference type="EMBL" id="RDV01755.1"/>
    </source>
</evidence>
<dbReference type="PANTHER" id="PTHR35175">
    <property type="entry name" value="DUF1289 DOMAIN-CONTAINING PROTEIN"/>
    <property type="match status" value="1"/>
</dbReference>
<comment type="caution">
    <text evidence="2">The sequence shown here is derived from an EMBL/GenBank/DDBJ whole genome shotgun (WGS) entry which is preliminary data.</text>
</comment>
<dbReference type="Proteomes" id="UP000263833">
    <property type="component" value="Unassembled WGS sequence"/>
</dbReference>
<evidence type="ECO:0000256" key="1">
    <source>
        <dbReference type="SAM" id="MobiDB-lite"/>
    </source>
</evidence>
<dbReference type="PANTHER" id="PTHR35175:SF2">
    <property type="entry name" value="DUF1289 DOMAIN-CONTAINING PROTEIN"/>
    <property type="match status" value="1"/>
</dbReference>
<proteinExistence type="predicted"/>
<protein>
    <submittedName>
        <fullName evidence="2">DUF1289 domain-containing protein</fullName>
    </submittedName>
</protein>
<feature type="region of interest" description="Disordered" evidence="1">
    <location>
        <begin position="47"/>
        <end position="67"/>
    </location>
</feature>
<evidence type="ECO:0000313" key="3">
    <source>
        <dbReference type="Proteomes" id="UP000263833"/>
    </source>
</evidence>
<reference evidence="3" key="1">
    <citation type="submission" date="2018-08" db="EMBL/GenBank/DDBJ databases">
        <authorList>
            <person name="Kim S.-J."/>
            <person name="Jung G.-Y."/>
        </authorList>
    </citation>
    <scope>NUCLEOTIDE SEQUENCE [LARGE SCALE GENOMIC DNA]</scope>
    <source>
        <strain evidence="3">GY_G</strain>
    </source>
</reference>
<dbReference type="RefSeq" id="WP_115550532.1">
    <property type="nucleotide sequence ID" value="NZ_QRGP01000003.1"/>
</dbReference>
<dbReference type="AlphaFoldDB" id="A0A371B2E6"/>
<gene>
    <name evidence="2" type="ORF">DXH95_15890</name>
</gene>
<dbReference type="EMBL" id="QRGP01000003">
    <property type="protein sequence ID" value="RDV01755.1"/>
    <property type="molecule type" value="Genomic_DNA"/>
</dbReference>
<dbReference type="InterPro" id="IPR010710">
    <property type="entry name" value="DUF1289"/>
</dbReference>
<name>A0A371B2E6_9SPHN</name>
<dbReference type="Pfam" id="PF06945">
    <property type="entry name" value="DUF1289"/>
    <property type="match status" value="1"/>
</dbReference>
<sequence>MAEGALIPRPSSPCKEICRLDSSGKVCTGCSRTLGEIAEWGSATASRQHEIVRRSSARMGTLASHPA</sequence>
<accession>A0A371B2E6</accession>
<organism evidence="2 3">
    <name type="scientific">Sphingorhabdus pulchriflava</name>
    <dbReference type="NCBI Taxonomy" id="2292257"/>
    <lineage>
        <taxon>Bacteria</taxon>
        <taxon>Pseudomonadati</taxon>
        <taxon>Pseudomonadota</taxon>
        <taxon>Alphaproteobacteria</taxon>
        <taxon>Sphingomonadales</taxon>
        <taxon>Sphingomonadaceae</taxon>
        <taxon>Sphingorhabdus</taxon>
    </lineage>
</organism>
<keyword evidence="3" id="KW-1185">Reference proteome</keyword>
<dbReference type="OrthoDB" id="9811423at2"/>